<feature type="compositionally biased region" description="Polar residues" evidence="1">
    <location>
        <begin position="1"/>
        <end position="21"/>
    </location>
</feature>
<dbReference type="AlphaFoldDB" id="A0A371HR61"/>
<gene>
    <name evidence="2" type="ORF">CR513_10916</name>
</gene>
<dbReference type="EMBL" id="QJKJ01001916">
    <property type="protein sequence ID" value="RDY05276.1"/>
    <property type="molecule type" value="Genomic_DNA"/>
</dbReference>
<evidence type="ECO:0000313" key="2">
    <source>
        <dbReference type="EMBL" id="RDY05276.1"/>
    </source>
</evidence>
<organism evidence="2 3">
    <name type="scientific">Mucuna pruriens</name>
    <name type="common">Velvet bean</name>
    <name type="synonym">Dolichos pruriens</name>
    <dbReference type="NCBI Taxonomy" id="157652"/>
    <lineage>
        <taxon>Eukaryota</taxon>
        <taxon>Viridiplantae</taxon>
        <taxon>Streptophyta</taxon>
        <taxon>Embryophyta</taxon>
        <taxon>Tracheophyta</taxon>
        <taxon>Spermatophyta</taxon>
        <taxon>Magnoliopsida</taxon>
        <taxon>eudicotyledons</taxon>
        <taxon>Gunneridae</taxon>
        <taxon>Pentapetalae</taxon>
        <taxon>rosids</taxon>
        <taxon>fabids</taxon>
        <taxon>Fabales</taxon>
        <taxon>Fabaceae</taxon>
        <taxon>Papilionoideae</taxon>
        <taxon>50 kb inversion clade</taxon>
        <taxon>NPAAA clade</taxon>
        <taxon>indigoferoid/millettioid clade</taxon>
        <taxon>Phaseoleae</taxon>
        <taxon>Mucuna</taxon>
    </lineage>
</organism>
<keyword evidence="3" id="KW-1185">Reference proteome</keyword>
<dbReference type="OrthoDB" id="1455424at2759"/>
<comment type="caution">
    <text evidence="2">The sequence shown here is derived from an EMBL/GenBank/DDBJ whole genome shotgun (WGS) entry which is preliminary data.</text>
</comment>
<proteinExistence type="predicted"/>
<feature type="region of interest" description="Disordered" evidence="1">
    <location>
        <begin position="1"/>
        <end position="31"/>
    </location>
</feature>
<feature type="non-terminal residue" evidence="2">
    <location>
        <position position="1"/>
    </location>
</feature>
<sequence length="115" mass="12290">MEGSSNTPLKNGSHLNQQDQAESALVAVVGGNGNPHPKPLIIHYNLASQPRVPLIIEVLARPTYKDSHAIPWRYPAGEEAPLSIDKENPVSEVTNIAGIGGMTRSGRIFAPKGCE</sequence>
<accession>A0A371HR61</accession>
<dbReference type="Proteomes" id="UP000257109">
    <property type="component" value="Unassembled WGS sequence"/>
</dbReference>
<protein>
    <submittedName>
        <fullName evidence="2">Uncharacterized protein</fullName>
    </submittedName>
</protein>
<evidence type="ECO:0000313" key="3">
    <source>
        <dbReference type="Proteomes" id="UP000257109"/>
    </source>
</evidence>
<name>A0A371HR61_MUCPR</name>
<evidence type="ECO:0000256" key="1">
    <source>
        <dbReference type="SAM" id="MobiDB-lite"/>
    </source>
</evidence>
<reference evidence="2" key="1">
    <citation type="submission" date="2018-05" db="EMBL/GenBank/DDBJ databases">
        <title>Draft genome of Mucuna pruriens seed.</title>
        <authorList>
            <person name="Nnadi N.E."/>
            <person name="Vos R."/>
            <person name="Hasami M.H."/>
            <person name="Devisetty U.K."/>
            <person name="Aguiy J.C."/>
        </authorList>
    </citation>
    <scope>NUCLEOTIDE SEQUENCE [LARGE SCALE GENOMIC DNA]</scope>
    <source>
        <strain evidence="2">JCA_2017</strain>
    </source>
</reference>